<organism evidence="1 2">
    <name type="scientific">Bradyrhizobium guangdongense</name>
    <dbReference type="NCBI Taxonomy" id="1325090"/>
    <lineage>
        <taxon>Bacteria</taxon>
        <taxon>Pseudomonadati</taxon>
        <taxon>Pseudomonadota</taxon>
        <taxon>Alphaproteobacteria</taxon>
        <taxon>Hyphomicrobiales</taxon>
        <taxon>Nitrobacteraceae</taxon>
        <taxon>Bradyrhizobium</taxon>
    </lineage>
</organism>
<protein>
    <submittedName>
        <fullName evidence="1">Uncharacterized protein</fullName>
    </submittedName>
</protein>
<name>A0AA87W412_9BRAD</name>
<sequence length="54" mass="6026">MQMAMKIVEMRIMPRVMPQELTASPGKTRAAIRTRRASCPPKQGELNIIVDSEG</sequence>
<gene>
    <name evidence="1" type="ORF">GCM10010987_31400</name>
</gene>
<evidence type="ECO:0000313" key="1">
    <source>
        <dbReference type="EMBL" id="GGI24840.1"/>
    </source>
</evidence>
<reference evidence="1" key="1">
    <citation type="journal article" date="2014" name="Int. J. Syst. Evol. Microbiol.">
        <title>Complete genome sequence of Corynebacterium casei LMG S-19264T (=DSM 44701T), isolated from a smear-ripened cheese.</title>
        <authorList>
            <consortium name="US DOE Joint Genome Institute (JGI-PGF)"/>
            <person name="Walter F."/>
            <person name="Albersmeier A."/>
            <person name="Kalinowski J."/>
            <person name="Ruckert C."/>
        </authorList>
    </citation>
    <scope>NUCLEOTIDE SEQUENCE</scope>
    <source>
        <strain evidence="1">CGMCC 1.15034</strain>
    </source>
</reference>
<dbReference type="Proteomes" id="UP000625079">
    <property type="component" value="Unassembled WGS sequence"/>
</dbReference>
<reference evidence="1" key="2">
    <citation type="submission" date="2022-12" db="EMBL/GenBank/DDBJ databases">
        <authorList>
            <person name="Sun Q."/>
            <person name="Zhou Y."/>
        </authorList>
    </citation>
    <scope>NUCLEOTIDE SEQUENCE</scope>
    <source>
        <strain evidence="1">CGMCC 1.15034</strain>
    </source>
</reference>
<proteinExistence type="predicted"/>
<accession>A0AA87W412</accession>
<comment type="caution">
    <text evidence="1">The sequence shown here is derived from an EMBL/GenBank/DDBJ whole genome shotgun (WGS) entry which is preliminary data.</text>
</comment>
<dbReference type="EMBL" id="BMHC01000005">
    <property type="protein sequence ID" value="GGI24840.1"/>
    <property type="molecule type" value="Genomic_DNA"/>
</dbReference>
<evidence type="ECO:0000313" key="2">
    <source>
        <dbReference type="Proteomes" id="UP000625079"/>
    </source>
</evidence>
<dbReference type="AlphaFoldDB" id="A0AA87W412"/>